<sequence>MRKSTKVAVLMAVWLAGALPSLAFAYSGDKQLKATAPGTSTQSYELKEFSSDFKMYKIGDIAPDIYRTEPYNIKSWQLRHLPAPQAGSHWTYMGGNYVLITDAEGKILQALAGDIFYQH</sequence>
<name>A0A089R9Z0_9ENTR</name>
<gene>
    <name evidence="2" type="ORF">JT31_01625</name>
</gene>
<dbReference type="OrthoDB" id="6538939at2"/>
<dbReference type="Pfam" id="PF11776">
    <property type="entry name" value="RcnB"/>
    <property type="match status" value="1"/>
</dbReference>
<proteinExistence type="predicted"/>
<dbReference type="Proteomes" id="UP000029481">
    <property type="component" value="Chromosome"/>
</dbReference>
<evidence type="ECO:0000313" key="3">
    <source>
        <dbReference type="Proteomes" id="UP000029481"/>
    </source>
</evidence>
<feature type="signal peptide" evidence="1">
    <location>
        <begin position="1"/>
        <end position="25"/>
    </location>
</feature>
<reference evidence="2 3" key="1">
    <citation type="submission" date="2014-09" db="EMBL/GenBank/DDBJ databases">
        <title>Cedecea neteri SSMD04 Genome Sequencing.</title>
        <authorList>
            <person name="Tan J.-Y."/>
        </authorList>
    </citation>
    <scope>NUCLEOTIDE SEQUENCE [LARGE SCALE GENOMIC DNA]</scope>
    <source>
        <strain evidence="2 3">SSMD04</strain>
    </source>
</reference>
<dbReference type="InterPro" id="IPR024572">
    <property type="entry name" value="RcnB"/>
</dbReference>
<evidence type="ECO:0000313" key="2">
    <source>
        <dbReference type="EMBL" id="AIR03370.1"/>
    </source>
</evidence>
<dbReference type="AlphaFoldDB" id="A0A089R9Z0"/>
<protein>
    <recommendedName>
        <fullName evidence="4">Nickel/cobalt homeostasis protein RcnB</fullName>
    </recommendedName>
</protein>
<feature type="chain" id="PRO_5001849493" description="Nickel/cobalt homeostasis protein RcnB" evidence="1">
    <location>
        <begin position="26"/>
        <end position="119"/>
    </location>
</feature>
<dbReference type="EMBL" id="CP009451">
    <property type="protein sequence ID" value="AIR03370.1"/>
    <property type="molecule type" value="Genomic_DNA"/>
</dbReference>
<dbReference type="RefSeq" id="WP_038472558.1">
    <property type="nucleotide sequence ID" value="NZ_CP009451.1"/>
</dbReference>
<keyword evidence="1" id="KW-0732">Signal</keyword>
<organism evidence="2 3">
    <name type="scientific">Cedecea neteri</name>
    <dbReference type="NCBI Taxonomy" id="158822"/>
    <lineage>
        <taxon>Bacteria</taxon>
        <taxon>Pseudomonadati</taxon>
        <taxon>Pseudomonadota</taxon>
        <taxon>Gammaproteobacteria</taxon>
        <taxon>Enterobacterales</taxon>
        <taxon>Enterobacteriaceae</taxon>
        <taxon>Cedecea</taxon>
    </lineage>
</organism>
<keyword evidence="3" id="KW-1185">Reference proteome</keyword>
<evidence type="ECO:0008006" key="4">
    <source>
        <dbReference type="Google" id="ProtNLM"/>
    </source>
</evidence>
<dbReference type="Gene3D" id="3.10.450.160">
    <property type="entry name" value="inner membrane protein cigr"/>
    <property type="match status" value="1"/>
</dbReference>
<dbReference type="KEGG" id="cnt:JT31_01625"/>
<evidence type="ECO:0000256" key="1">
    <source>
        <dbReference type="SAM" id="SignalP"/>
    </source>
</evidence>
<accession>A0A089R9Z0</accession>